<protein>
    <submittedName>
        <fullName evidence="1">Uncharacterized protein</fullName>
    </submittedName>
</protein>
<dbReference type="EMBL" id="JAODUO010000673">
    <property type="protein sequence ID" value="KAK2176252.1"/>
    <property type="molecule type" value="Genomic_DNA"/>
</dbReference>
<accession>A0AAD9KS17</accession>
<organism evidence="1 2">
    <name type="scientific">Ridgeia piscesae</name>
    <name type="common">Tubeworm</name>
    <dbReference type="NCBI Taxonomy" id="27915"/>
    <lineage>
        <taxon>Eukaryota</taxon>
        <taxon>Metazoa</taxon>
        <taxon>Spiralia</taxon>
        <taxon>Lophotrochozoa</taxon>
        <taxon>Annelida</taxon>
        <taxon>Polychaeta</taxon>
        <taxon>Sedentaria</taxon>
        <taxon>Canalipalpata</taxon>
        <taxon>Sabellida</taxon>
        <taxon>Siboglinidae</taxon>
        <taxon>Ridgeia</taxon>
    </lineage>
</organism>
<gene>
    <name evidence="1" type="ORF">NP493_669g00003</name>
</gene>
<dbReference type="AlphaFoldDB" id="A0AAD9KS17"/>
<dbReference type="Proteomes" id="UP001209878">
    <property type="component" value="Unassembled WGS sequence"/>
</dbReference>
<proteinExistence type="predicted"/>
<name>A0AAD9KS17_RIDPI</name>
<evidence type="ECO:0000313" key="2">
    <source>
        <dbReference type="Proteomes" id="UP001209878"/>
    </source>
</evidence>
<comment type="caution">
    <text evidence="1">The sequence shown here is derived from an EMBL/GenBank/DDBJ whole genome shotgun (WGS) entry which is preliminary data.</text>
</comment>
<evidence type="ECO:0000313" key="1">
    <source>
        <dbReference type="EMBL" id="KAK2176252.1"/>
    </source>
</evidence>
<reference evidence="1" key="1">
    <citation type="journal article" date="2023" name="Mol. Biol. Evol.">
        <title>Third-Generation Sequencing Reveals the Adaptive Role of the Epigenome in Three Deep-Sea Polychaetes.</title>
        <authorList>
            <person name="Perez M."/>
            <person name="Aroh O."/>
            <person name="Sun Y."/>
            <person name="Lan Y."/>
            <person name="Juniper S.K."/>
            <person name="Young C.R."/>
            <person name="Angers B."/>
            <person name="Qian P.Y."/>
        </authorList>
    </citation>
    <scope>NUCLEOTIDE SEQUENCE</scope>
    <source>
        <strain evidence="1">R07B-5</strain>
    </source>
</reference>
<keyword evidence="2" id="KW-1185">Reference proteome</keyword>
<sequence length="98" mass="10920">MICRAAATTRATVAAYPRHMCVNDSVTAAPVNEPRCQPSVVSTPATITNRRGDVDKSLKCVSECWRRYVVYRATRCDTVRHGMWGRRHRPANCSPASL</sequence>